<dbReference type="GO" id="GO:0006313">
    <property type="term" value="P:DNA transposition"/>
    <property type="evidence" value="ECO:0007669"/>
    <property type="project" value="InterPro"/>
</dbReference>
<dbReference type="Pfam" id="PF01609">
    <property type="entry name" value="DDE_Tnp_1"/>
    <property type="match status" value="1"/>
</dbReference>
<dbReference type="Gene3D" id="3.90.350.10">
    <property type="entry name" value="Transposase Inhibitor Protein From Tn5, Chain A, domain 1"/>
    <property type="match status" value="1"/>
</dbReference>
<comment type="similarity">
    <text evidence="1">Belongs to the transposase 11 family.</text>
</comment>
<dbReference type="InterPro" id="IPR047952">
    <property type="entry name" value="Transpos_IS4"/>
</dbReference>
<dbReference type="STRING" id="1520.LF65_05482"/>
<dbReference type="EMBL" id="CP010086">
    <property type="protein sequence ID" value="AJH01997.1"/>
    <property type="molecule type" value="Genomic_DNA"/>
</dbReference>
<name>A0A0B5QUT9_CLOBE</name>
<evidence type="ECO:0000313" key="7">
    <source>
        <dbReference type="Proteomes" id="UP000031866"/>
    </source>
</evidence>
<keyword evidence="4" id="KW-0233">DNA recombination</keyword>
<dbReference type="SUPFAM" id="SSF53098">
    <property type="entry name" value="Ribonuclease H-like"/>
    <property type="match status" value="1"/>
</dbReference>
<evidence type="ECO:0000256" key="1">
    <source>
        <dbReference type="ARBA" id="ARBA00010075"/>
    </source>
</evidence>
<dbReference type="GO" id="GO:0003677">
    <property type="term" value="F:DNA binding"/>
    <property type="evidence" value="ECO:0007669"/>
    <property type="project" value="UniProtKB-KW"/>
</dbReference>
<dbReference type="RefSeq" id="WP_041900449.1">
    <property type="nucleotide sequence ID" value="NZ_CP010086.2"/>
</dbReference>
<feature type="domain" description="Transposase IS4-like" evidence="5">
    <location>
        <begin position="124"/>
        <end position="374"/>
    </location>
</feature>
<evidence type="ECO:0000256" key="3">
    <source>
        <dbReference type="ARBA" id="ARBA00023125"/>
    </source>
</evidence>
<protein>
    <submittedName>
        <fullName evidence="6">Transposase</fullName>
    </submittedName>
</protein>
<dbReference type="KEGG" id="cbei:LF65_05482"/>
<organism evidence="6 7">
    <name type="scientific">Clostridium beijerinckii</name>
    <name type="common">Clostridium MP</name>
    <dbReference type="NCBI Taxonomy" id="1520"/>
    <lineage>
        <taxon>Bacteria</taxon>
        <taxon>Bacillati</taxon>
        <taxon>Bacillota</taxon>
        <taxon>Clostridia</taxon>
        <taxon>Eubacteriales</taxon>
        <taxon>Clostridiaceae</taxon>
        <taxon>Clostridium</taxon>
    </lineage>
</organism>
<evidence type="ECO:0000256" key="4">
    <source>
        <dbReference type="ARBA" id="ARBA00023172"/>
    </source>
</evidence>
<keyword evidence="2" id="KW-0815">Transposition</keyword>
<reference evidence="7" key="1">
    <citation type="submission" date="2014-12" db="EMBL/GenBank/DDBJ databases">
        <title>Genome sequence of Clostridium beijerinckii strain 59B.</title>
        <authorList>
            <person name="Little G.T."/>
            <person name="Minton N.P."/>
        </authorList>
    </citation>
    <scope>NUCLEOTIDE SEQUENCE [LARGE SCALE GENOMIC DNA]</scope>
    <source>
        <strain evidence="7">59B</strain>
    </source>
</reference>
<accession>A0A0B5QUT9</accession>
<dbReference type="PANTHER" id="PTHR33258">
    <property type="entry name" value="TRANSPOSASE INSL FOR INSERTION SEQUENCE ELEMENT IS186A-RELATED"/>
    <property type="match status" value="1"/>
</dbReference>
<sequence>MKINLNSLSSMDKIKKIINLFSKRLITKTAVTTGFTQRNSKLDGFTFFKAFTFGVYSLENPSLRNIANFCEDINPNLKVSRQAIENKLKAGSNFLKTILTNIIEDKIIKSIKHNHIEIFKAFNDIKICDSSLIKLNDSLRDSYKGFSEDKSASEMKIQTVYSFKSKQIETFEFEDGTTNDNSYMKTLADKINTNELLLVDLGYFDKKCFKMLEKKSAFFLSKIKYNTALYKENYKKGNFEKVEMIDFLKKSSGVIDTYLYVGMKQNNREEFRVIGKRLPEEIVNLRIRRAREKAKAQGRAPKKIDKELMSWVIMITNIEKEQADVDMLLDIYRLRWQIELLFKCWKSYGKIDHVKSAGIDYLNCLLYGRLIITLLINTVYSELYFKYKTEENREISMLMIYSTIGSKLKEICLNFIPKKENLEIIYEILVSLGRSCKREKRKRQTTEGKLMSYSLPPTIW</sequence>
<dbReference type="NCBIfam" id="NF033592">
    <property type="entry name" value="transpos_IS4_1"/>
    <property type="match status" value="1"/>
</dbReference>
<dbReference type="GO" id="GO:0004803">
    <property type="term" value="F:transposase activity"/>
    <property type="evidence" value="ECO:0007669"/>
    <property type="project" value="InterPro"/>
</dbReference>
<dbReference type="OrthoDB" id="258760at2"/>
<gene>
    <name evidence="6" type="ORF">LF65_05482</name>
</gene>
<evidence type="ECO:0000313" key="6">
    <source>
        <dbReference type="EMBL" id="AJH01997.1"/>
    </source>
</evidence>
<proteinExistence type="inferred from homology"/>
<evidence type="ECO:0000256" key="2">
    <source>
        <dbReference type="ARBA" id="ARBA00022578"/>
    </source>
</evidence>
<dbReference type="InterPro" id="IPR012337">
    <property type="entry name" value="RNaseH-like_sf"/>
</dbReference>
<evidence type="ECO:0000259" key="5">
    <source>
        <dbReference type="Pfam" id="PF01609"/>
    </source>
</evidence>
<dbReference type="InterPro" id="IPR002559">
    <property type="entry name" value="Transposase_11"/>
</dbReference>
<dbReference type="PANTHER" id="PTHR33258:SF1">
    <property type="entry name" value="TRANSPOSASE INSL FOR INSERTION SEQUENCE ELEMENT IS186A-RELATED"/>
    <property type="match status" value="1"/>
</dbReference>
<dbReference type="Proteomes" id="UP000031866">
    <property type="component" value="Chromosome"/>
</dbReference>
<dbReference type="AlphaFoldDB" id="A0A0B5QUT9"/>
<keyword evidence="3" id="KW-0238">DNA-binding</keyword>